<evidence type="ECO:0000256" key="2">
    <source>
        <dbReference type="RuleBase" id="RU003494"/>
    </source>
</evidence>
<dbReference type="PANTHER" id="PTHR43969:SF9">
    <property type="entry name" value="GLUTATHIONE S TRANSFERASE D10, ISOFORM A-RELATED"/>
    <property type="match status" value="1"/>
</dbReference>
<dbReference type="Gene3D" id="1.20.1050.10">
    <property type="match status" value="1"/>
</dbReference>
<dbReference type="PANTHER" id="PTHR43969">
    <property type="entry name" value="GLUTATHIONE S TRANSFERASE D10, ISOFORM A-RELATED"/>
    <property type="match status" value="1"/>
</dbReference>
<dbReference type="EMBL" id="JAUDFV010000156">
    <property type="protein sequence ID" value="KAL2714501.1"/>
    <property type="molecule type" value="Genomic_DNA"/>
</dbReference>
<feature type="domain" description="GST N-terminal" evidence="3">
    <location>
        <begin position="1"/>
        <end position="82"/>
    </location>
</feature>
<organism evidence="5 6">
    <name type="scientific">Vespula squamosa</name>
    <name type="common">Southern yellow jacket</name>
    <name type="synonym">Wasp</name>
    <dbReference type="NCBI Taxonomy" id="30214"/>
    <lineage>
        <taxon>Eukaryota</taxon>
        <taxon>Metazoa</taxon>
        <taxon>Ecdysozoa</taxon>
        <taxon>Arthropoda</taxon>
        <taxon>Hexapoda</taxon>
        <taxon>Insecta</taxon>
        <taxon>Pterygota</taxon>
        <taxon>Neoptera</taxon>
        <taxon>Endopterygota</taxon>
        <taxon>Hymenoptera</taxon>
        <taxon>Apocrita</taxon>
        <taxon>Aculeata</taxon>
        <taxon>Vespoidea</taxon>
        <taxon>Vespidae</taxon>
        <taxon>Vespinae</taxon>
        <taxon>Vespula</taxon>
    </lineage>
</organism>
<dbReference type="PROSITE" id="PS50404">
    <property type="entry name" value="GST_NTER"/>
    <property type="match status" value="1"/>
</dbReference>
<dbReference type="CDD" id="cd03045">
    <property type="entry name" value="GST_N_Delta_Epsilon"/>
    <property type="match status" value="1"/>
</dbReference>
<accession>A0ABD2A283</accession>
<sequence length="217" mass="24960">MPIDLYQKLGSTPCSAVRLTAAAVGVNFNLKETNLMAGDHLKPEFLKMNPQHTIPTMNDNGFYLWESRAIMGYLVDQYGKSDSLYPKDAKKRAVVNQRLFFDANVLYQSFAEYYYPMIFSGAPKDLTKYEKIEKALEFLDKFLENENYVAGKNMTIADHSITATITNLELIDYDLSKFTNINKWFKRMKSEIVKYDEICLEGIKALRSIVDIVSKKK</sequence>
<evidence type="ECO:0000259" key="3">
    <source>
        <dbReference type="PROSITE" id="PS50404"/>
    </source>
</evidence>
<evidence type="ECO:0000256" key="1">
    <source>
        <dbReference type="ARBA" id="ARBA00011738"/>
    </source>
</evidence>
<dbReference type="SUPFAM" id="SSF47616">
    <property type="entry name" value="GST C-terminal domain-like"/>
    <property type="match status" value="1"/>
</dbReference>
<dbReference type="GO" id="GO:0003824">
    <property type="term" value="F:catalytic activity"/>
    <property type="evidence" value="ECO:0007669"/>
    <property type="project" value="UniProtKB-ARBA"/>
</dbReference>
<dbReference type="SFLD" id="SFLDS00019">
    <property type="entry name" value="Glutathione_Transferase_(cytos"/>
    <property type="match status" value="1"/>
</dbReference>
<dbReference type="Gene3D" id="3.40.30.10">
    <property type="entry name" value="Glutaredoxin"/>
    <property type="match status" value="1"/>
</dbReference>
<dbReference type="SFLD" id="SFLDG00358">
    <property type="entry name" value="Main_(cytGST)"/>
    <property type="match status" value="1"/>
</dbReference>
<dbReference type="Pfam" id="PF02798">
    <property type="entry name" value="GST_N"/>
    <property type="match status" value="1"/>
</dbReference>
<dbReference type="InterPro" id="IPR040079">
    <property type="entry name" value="Glutathione_S-Trfase"/>
</dbReference>
<dbReference type="Pfam" id="PF00043">
    <property type="entry name" value="GST_C"/>
    <property type="match status" value="1"/>
</dbReference>
<dbReference type="SUPFAM" id="SSF52833">
    <property type="entry name" value="Thioredoxin-like"/>
    <property type="match status" value="1"/>
</dbReference>
<evidence type="ECO:0000313" key="5">
    <source>
        <dbReference type="EMBL" id="KAL2714501.1"/>
    </source>
</evidence>
<feature type="domain" description="GST C-terminal" evidence="4">
    <location>
        <begin position="88"/>
        <end position="212"/>
    </location>
</feature>
<dbReference type="FunFam" id="3.40.30.10:FF:000034">
    <property type="entry name" value="glutathione S-transferase 1"/>
    <property type="match status" value="1"/>
</dbReference>
<reference evidence="5 6" key="1">
    <citation type="journal article" date="2024" name="Ann. Entomol. Soc. Am.">
        <title>Genomic analyses of the southern and eastern yellowjacket wasps (Hymenoptera: Vespidae) reveal evolutionary signatures of social life.</title>
        <authorList>
            <person name="Catto M.A."/>
            <person name="Caine P.B."/>
            <person name="Orr S.E."/>
            <person name="Hunt B.G."/>
            <person name="Goodisman M.A.D."/>
        </authorList>
    </citation>
    <scope>NUCLEOTIDE SEQUENCE [LARGE SCALE GENOMIC DNA]</scope>
    <source>
        <strain evidence="5">233</strain>
        <tissue evidence="5">Head and thorax</tissue>
    </source>
</reference>
<dbReference type="Proteomes" id="UP001607302">
    <property type="component" value="Unassembled WGS sequence"/>
</dbReference>
<dbReference type="InterPro" id="IPR004045">
    <property type="entry name" value="Glutathione_S-Trfase_N"/>
</dbReference>
<dbReference type="AlphaFoldDB" id="A0ABD2A283"/>
<comment type="similarity">
    <text evidence="2">Belongs to the GST superfamily.</text>
</comment>
<dbReference type="FunFam" id="1.20.1050.10:FF:000007">
    <property type="entry name" value="Glutathione S-transferase 1-1"/>
    <property type="match status" value="1"/>
</dbReference>
<comment type="subunit">
    <text evidence="1">Homodimer.</text>
</comment>
<evidence type="ECO:0000259" key="4">
    <source>
        <dbReference type="PROSITE" id="PS50405"/>
    </source>
</evidence>
<dbReference type="InterPro" id="IPR036282">
    <property type="entry name" value="Glutathione-S-Trfase_C_sf"/>
</dbReference>
<dbReference type="InterPro" id="IPR004046">
    <property type="entry name" value="GST_C"/>
</dbReference>
<proteinExistence type="inferred from homology"/>
<dbReference type="InterPro" id="IPR036249">
    <property type="entry name" value="Thioredoxin-like_sf"/>
</dbReference>
<evidence type="ECO:0000313" key="6">
    <source>
        <dbReference type="Proteomes" id="UP001607302"/>
    </source>
</evidence>
<dbReference type="SFLD" id="SFLDG01153">
    <property type="entry name" value="Main.4:_Theta-like"/>
    <property type="match status" value="1"/>
</dbReference>
<comment type="caution">
    <text evidence="5">The sequence shown here is derived from an EMBL/GenBank/DDBJ whole genome shotgun (WGS) entry which is preliminary data.</text>
</comment>
<dbReference type="InterPro" id="IPR010987">
    <property type="entry name" value="Glutathione-S-Trfase_C-like"/>
</dbReference>
<keyword evidence="6" id="KW-1185">Reference proteome</keyword>
<dbReference type="CDD" id="cd03177">
    <property type="entry name" value="GST_C_Delta_Epsilon"/>
    <property type="match status" value="1"/>
</dbReference>
<dbReference type="PROSITE" id="PS50405">
    <property type="entry name" value="GST_CTER"/>
    <property type="match status" value="1"/>
</dbReference>
<gene>
    <name evidence="5" type="ORF">V1478_015686</name>
</gene>
<name>A0ABD2A283_VESSQ</name>
<protein>
    <submittedName>
        <fullName evidence="5">Glutathione S-transferase</fullName>
    </submittedName>
</protein>